<dbReference type="STRING" id="1631356.VV01_06115"/>
<dbReference type="PANTHER" id="PTHR42923:SF17">
    <property type="entry name" value="AMINE OXIDASE DOMAIN-CONTAINING PROTEIN"/>
    <property type="match status" value="1"/>
</dbReference>
<gene>
    <name evidence="2" type="ORF">VV01_06115</name>
</gene>
<reference evidence="3" key="1">
    <citation type="submission" date="2015-03" db="EMBL/GenBank/DDBJ databases">
        <title>Luteipulveratus halotolerans sp. nov., a novel actinobacterium (Dermacoccaceae) from Sarawak, Malaysia.</title>
        <authorList>
            <person name="Juboi H."/>
            <person name="Basik A."/>
            <person name="Shamsul S.S."/>
            <person name="Arnold P."/>
            <person name="Schmitt E.K."/>
            <person name="Sanglier J.-J."/>
            <person name="Yeo T."/>
        </authorList>
    </citation>
    <scope>NUCLEOTIDE SEQUENCE [LARGE SCALE GENOMIC DNA]</scope>
    <source>
        <strain evidence="3">C296001</strain>
    </source>
</reference>
<dbReference type="Pfam" id="PF01593">
    <property type="entry name" value="Amino_oxidase"/>
    <property type="match status" value="1"/>
</dbReference>
<keyword evidence="3" id="KW-1185">Reference proteome</keyword>
<sequence>MTGRPRAAVIGSGVAGLVATHVLARSHTVTVYEADARPGGHAHTHDVTLEGERLSVDSGFIVHNDRTYPTLQRLFRELGVATRETDMSMSVRHEASGIEYAGGRGPSGLLADPRTVLRPAYGRMLLDVRRFHRSARALLDTPATGADVALGDWLEPQRFSNAFIDWFVRPLVAAVWSCDPDRSLEYPARSLLTFLDHHGMLSVTGSPTWRTVVGGSRTYVDRVLAGVSDVRLSTPVVALRRTASGAEVVSADGRCDAYEAVVVATHPHQALSLLSSPTAAERDVLGAITYSVNEAQLHTDTTVLPNRRGARASWNYLLPRDPQAGVLVTYDLTRLMRLPSPSGQRVLVTLNGSQRVDKRRVLAEMTYEHPLYTADAVAAQARLPELSDRRIAFAGAYHGWGFHEDGALSGLRAAQALGGSW</sequence>
<dbReference type="Proteomes" id="UP000037397">
    <property type="component" value="Unassembled WGS sequence"/>
</dbReference>
<dbReference type="EMBL" id="LAIR01000002">
    <property type="protein sequence ID" value="KNX36819.1"/>
    <property type="molecule type" value="Genomic_DNA"/>
</dbReference>
<dbReference type="AlphaFoldDB" id="A0A0L6CGH7"/>
<dbReference type="Gene3D" id="3.50.50.60">
    <property type="entry name" value="FAD/NAD(P)-binding domain"/>
    <property type="match status" value="1"/>
</dbReference>
<dbReference type="Gene3D" id="1.10.405.10">
    <property type="entry name" value="Guanine Nucleotide Dissociation Inhibitor, domain 1"/>
    <property type="match status" value="1"/>
</dbReference>
<dbReference type="InterPro" id="IPR002937">
    <property type="entry name" value="Amino_oxidase"/>
</dbReference>
<evidence type="ECO:0000259" key="1">
    <source>
        <dbReference type="Pfam" id="PF01593"/>
    </source>
</evidence>
<dbReference type="InterPro" id="IPR036188">
    <property type="entry name" value="FAD/NAD-bd_sf"/>
</dbReference>
<dbReference type="PANTHER" id="PTHR42923">
    <property type="entry name" value="PROTOPORPHYRINOGEN OXIDASE"/>
    <property type="match status" value="1"/>
</dbReference>
<dbReference type="SUPFAM" id="SSF51905">
    <property type="entry name" value="FAD/NAD(P)-binding domain"/>
    <property type="match status" value="1"/>
</dbReference>
<proteinExistence type="predicted"/>
<evidence type="ECO:0000313" key="3">
    <source>
        <dbReference type="Proteomes" id="UP000037397"/>
    </source>
</evidence>
<organism evidence="2 3">
    <name type="scientific">Luteipulveratus halotolerans</name>
    <dbReference type="NCBI Taxonomy" id="1631356"/>
    <lineage>
        <taxon>Bacteria</taxon>
        <taxon>Bacillati</taxon>
        <taxon>Actinomycetota</taxon>
        <taxon>Actinomycetes</taxon>
        <taxon>Micrococcales</taxon>
        <taxon>Dermacoccaceae</taxon>
        <taxon>Luteipulveratus</taxon>
    </lineage>
</organism>
<protein>
    <submittedName>
        <fullName evidence="2">Amine oxidase</fullName>
    </submittedName>
</protein>
<dbReference type="RefSeq" id="WP_050669110.1">
    <property type="nucleotide sequence ID" value="NZ_LAIR01000002.1"/>
</dbReference>
<dbReference type="GO" id="GO:0016491">
    <property type="term" value="F:oxidoreductase activity"/>
    <property type="evidence" value="ECO:0007669"/>
    <property type="project" value="InterPro"/>
</dbReference>
<feature type="domain" description="Amine oxidase" evidence="1">
    <location>
        <begin position="14"/>
        <end position="417"/>
    </location>
</feature>
<dbReference type="Gene3D" id="3.90.660.10">
    <property type="match status" value="1"/>
</dbReference>
<comment type="caution">
    <text evidence="2">The sequence shown here is derived from an EMBL/GenBank/DDBJ whole genome shotgun (WGS) entry which is preliminary data.</text>
</comment>
<dbReference type="PATRIC" id="fig|1631356.3.peg.1169"/>
<name>A0A0L6CGH7_9MICO</name>
<accession>A0A0L6CGH7</accession>
<dbReference type="OrthoDB" id="20837at2"/>
<dbReference type="InterPro" id="IPR050464">
    <property type="entry name" value="Zeta_carotene_desat/Oxidored"/>
</dbReference>
<evidence type="ECO:0000313" key="2">
    <source>
        <dbReference type="EMBL" id="KNX36819.1"/>
    </source>
</evidence>